<protein>
    <submittedName>
        <fullName evidence="6">Membrane-associated eicosanoid/glutathione metabolism (MAPEG) protein</fullName>
    </submittedName>
</protein>
<name>A0A5M8PF52_9LECA</name>
<evidence type="ECO:0000256" key="2">
    <source>
        <dbReference type="ARBA" id="ARBA00022692"/>
    </source>
</evidence>
<comment type="subcellular location">
    <subcellularLocation>
        <location evidence="1">Membrane</location>
    </subcellularLocation>
</comment>
<evidence type="ECO:0000256" key="1">
    <source>
        <dbReference type="ARBA" id="ARBA00004370"/>
    </source>
</evidence>
<comment type="caution">
    <text evidence="6">The sequence shown here is derived from an EMBL/GenBank/DDBJ whole genome shotgun (WGS) entry which is preliminary data.</text>
</comment>
<dbReference type="EMBL" id="VXIT01000015">
    <property type="protein sequence ID" value="KAA6407927.1"/>
    <property type="molecule type" value="Genomic_DNA"/>
</dbReference>
<reference evidence="6 7" key="1">
    <citation type="submission" date="2019-09" db="EMBL/GenBank/DDBJ databases">
        <title>The hologenome of the rock-dwelling lichen Lasallia pustulata.</title>
        <authorList>
            <person name="Greshake Tzovaras B."/>
            <person name="Segers F."/>
            <person name="Bicker A."/>
            <person name="Dal Grande F."/>
            <person name="Otte J."/>
            <person name="Hankeln T."/>
            <person name="Schmitt I."/>
            <person name="Ebersberger I."/>
        </authorList>
    </citation>
    <scope>NUCLEOTIDE SEQUENCE [LARGE SCALE GENOMIC DNA]</scope>
    <source>
        <strain evidence="6">A1-1</strain>
    </source>
</reference>
<feature type="transmembrane region" description="Helical" evidence="5">
    <location>
        <begin position="12"/>
        <end position="34"/>
    </location>
</feature>
<gene>
    <name evidence="6" type="ORF">FRX48_08278</name>
</gene>
<dbReference type="Pfam" id="PF01124">
    <property type="entry name" value="MAPEG"/>
    <property type="match status" value="1"/>
</dbReference>
<dbReference type="PANTHER" id="PTHR35371">
    <property type="entry name" value="INNER MEMBRANE PROTEIN"/>
    <property type="match status" value="1"/>
</dbReference>
<evidence type="ECO:0000313" key="7">
    <source>
        <dbReference type="Proteomes" id="UP000324767"/>
    </source>
</evidence>
<keyword evidence="2 5" id="KW-0812">Transmembrane</keyword>
<organism evidence="6 7">
    <name type="scientific">Lasallia pustulata</name>
    <dbReference type="NCBI Taxonomy" id="136370"/>
    <lineage>
        <taxon>Eukaryota</taxon>
        <taxon>Fungi</taxon>
        <taxon>Dikarya</taxon>
        <taxon>Ascomycota</taxon>
        <taxon>Pezizomycotina</taxon>
        <taxon>Lecanoromycetes</taxon>
        <taxon>OSLEUM clade</taxon>
        <taxon>Umbilicariomycetidae</taxon>
        <taxon>Umbilicariales</taxon>
        <taxon>Umbilicariaceae</taxon>
        <taxon>Lasallia</taxon>
    </lineage>
</organism>
<dbReference type="Proteomes" id="UP000324767">
    <property type="component" value="Unassembled WGS sequence"/>
</dbReference>
<dbReference type="AlphaFoldDB" id="A0A5M8PF52"/>
<dbReference type="PANTHER" id="PTHR35371:SF1">
    <property type="entry name" value="BLR7753 PROTEIN"/>
    <property type="match status" value="1"/>
</dbReference>
<keyword evidence="3 5" id="KW-1133">Transmembrane helix</keyword>
<evidence type="ECO:0000256" key="5">
    <source>
        <dbReference type="SAM" id="Phobius"/>
    </source>
</evidence>
<dbReference type="SUPFAM" id="SSF161084">
    <property type="entry name" value="MAPEG domain-like"/>
    <property type="match status" value="1"/>
</dbReference>
<evidence type="ECO:0000313" key="6">
    <source>
        <dbReference type="EMBL" id="KAA6407927.1"/>
    </source>
</evidence>
<sequence length="155" mass="16610">MASFFDGSHNWSLHTIPAAWVLAVLPHSYAMYLAGPKVDNTQPRGLLNKLASDQSVDSATKARIARAEGAQANGFENIGLYAAAIVAGNIAGLDTVTLNYLGGGYLLSRMAYNMIYIRNQTATTGYMRSGAFFTSICIIMTLFVKAGNKLQPGLL</sequence>
<dbReference type="Gene3D" id="1.20.120.550">
    <property type="entry name" value="Membrane associated eicosanoid/glutathione metabolism-like domain"/>
    <property type="match status" value="1"/>
</dbReference>
<accession>A0A5M8PF52</accession>
<keyword evidence="4 5" id="KW-0472">Membrane</keyword>
<dbReference type="InterPro" id="IPR001129">
    <property type="entry name" value="Membr-assoc_MAPEG"/>
</dbReference>
<dbReference type="InterPro" id="IPR023352">
    <property type="entry name" value="MAPEG-like_dom_sf"/>
</dbReference>
<dbReference type="GO" id="GO:0016020">
    <property type="term" value="C:membrane"/>
    <property type="evidence" value="ECO:0007669"/>
    <property type="project" value="UniProtKB-SubCell"/>
</dbReference>
<feature type="transmembrane region" description="Helical" evidence="5">
    <location>
        <begin position="125"/>
        <end position="144"/>
    </location>
</feature>
<proteinExistence type="predicted"/>
<evidence type="ECO:0000256" key="3">
    <source>
        <dbReference type="ARBA" id="ARBA00022989"/>
    </source>
</evidence>
<dbReference type="OrthoDB" id="2122304at2759"/>
<evidence type="ECO:0000256" key="4">
    <source>
        <dbReference type="ARBA" id="ARBA00023136"/>
    </source>
</evidence>